<reference evidence="1" key="3">
    <citation type="submission" date="2022-06" db="UniProtKB">
        <authorList>
            <consortium name="EnsemblPlants"/>
        </authorList>
    </citation>
    <scope>IDENTIFICATION</scope>
</reference>
<name>A0A8R7QSA7_TRIUA</name>
<keyword evidence="2" id="KW-1185">Reference proteome</keyword>
<reference evidence="1" key="2">
    <citation type="submission" date="2018-03" db="EMBL/GenBank/DDBJ databases">
        <title>The Triticum urartu genome reveals the dynamic nature of wheat genome evolution.</title>
        <authorList>
            <person name="Ling H."/>
            <person name="Ma B."/>
            <person name="Shi X."/>
            <person name="Liu H."/>
            <person name="Dong L."/>
            <person name="Sun H."/>
            <person name="Cao Y."/>
            <person name="Gao Q."/>
            <person name="Zheng S."/>
            <person name="Li Y."/>
            <person name="Yu Y."/>
            <person name="Du H."/>
            <person name="Qi M."/>
            <person name="Li Y."/>
            <person name="Yu H."/>
            <person name="Cui Y."/>
            <person name="Wang N."/>
            <person name="Chen C."/>
            <person name="Wu H."/>
            <person name="Zhao Y."/>
            <person name="Zhang J."/>
            <person name="Li Y."/>
            <person name="Zhou W."/>
            <person name="Zhang B."/>
            <person name="Hu W."/>
            <person name="Eijk M."/>
            <person name="Tang J."/>
            <person name="Witsenboer H."/>
            <person name="Zhao S."/>
            <person name="Li Z."/>
            <person name="Zhang A."/>
            <person name="Wang D."/>
            <person name="Liang C."/>
        </authorList>
    </citation>
    <scope>NUCLEOTIDE SEQUENCE [LARGE SCALE GENOMIC DNA]</scope>
    <source>
        <strain evidence="1">cv. G1812</strain>
    </source>
</reference>
<reference evidence="2" key="1">
    <citation type="journal article" date="2013" name="Nature">
        <title>Draft genome of the wheat A-genome progenitor Triticum urartu.</title>
        <authorList>
            <person name="Ling H.Q."/>
            <person name="Zhao S."/>
            <person name="Liu D."/>
            <person name="Wang J."/>
            <person name="Sun H."/>
            <person name="Zhang C."/>
            <person name="Fan H."/>
            <person name="Li D."/>
            <person name="Dong L."/>
            <person name="Tao Y."/>
            <person name="Gao C."/>
            <person name="Wu H."/>
            <person name="Li Y."/>
            <person name="Cui Y."/>
            <person name="Guo X."/>
            <person name="Zheng S."/>
            <person name="Wang B."/>
            <person name="Yu K."/>
            <person name="Liang Q."/>
            <person name="Yang W."/>
            <person name="Lou X."/>
            <person name="Chen J."/>
            <person name="Feng M."/>
            <person name="Jian J."/>
            <person name="Zhang X."/>
            <person name="Luo G."/>
            <person name="Jiang Y."/>
            <person name="Liu J."/>
            <person name="Wang Z."/>
            <person name="Sha Y."/>
            <person name="Zhang B."/>
            <person name="Wu H."/>
            <person name="Tang D."/>
            <person name="Shen Q."/>
            <person name="Xue P."/>
            <person name="Zou S."/>
            <person name="Wang X."/>
            <person name="Liu X."/>
            <person name="Wang F."/>
            <person name="Yang Y."/>
            <person name="An X."/>
            <person name="Dong Z."/>
            <person name="Zhang K."/>
            <person name="Zhang X."/>
            <person name="Luo M.C."/>
            <person name="Dvorak J."/>
            <person name="Tong Y."/>
            <person name="Wang J."/>
            <person name="Yang H."/>
            <person name="Li Z."/>
            <person name="Wang D."/>
            <person name="Zhang A."/>
            <person name="Wang J."/>
        </authorList>
    </citation>
    <scope>NUCLEOTIDE SEQUENCE</scope>
    <source>
        <strain evidence="2">cv. G1812</strain>
    </source>
</reference>
<dbReference type="Gramene" id="TuG1812G0600001861.01.T06">
    <property type="protein sequence ID" value="TuG1812G0600001861.01.T06"/>
    <property type="gene ID" value="TuG1812G0600001861.01"/>
</dbReference>
<dbReference type="EnsemblPlants" id="TuG1812G0600001861.01.T01">
    <property type="protein sequence ID" value="TuG1812G0600001861.01.T01"/>
    <property type="gene ID" value="TuG1812G0600001861.01"/>
</dbReference>
<protein>
    <submittedName>
        <fullName evidence="1">Uncharacterized protein</fullName>
    </submittedName>
</protein>
<sequence length="124" mass="14504">MVVQCFFEVYIGTMLKKDMAGSEDSQSSRHIPVSSIHITICLKRRALLLYIMWFAIKLSKRKNNVTLFFGEPSCRVPRQRHMRSRIYSMDFHAKLGGYFLQVCCLLYCFLTFCCSRQYLPSIAL</sequence>
<evidence type="ECO:0000313" key="1">
    <source>
        <dbReference type="EnsemblPlants" id="TuG1812G0600001861.01.T02"/>
    </source>
</evidence>
<evidence type="ECO:0000313" key="2">
    <source>
        <dbReference type="Proteomes" id="UP000015106"/>
    </source>
</evidence>
<organism evidence="1 2">
    <name type="scientific">Triticum urartu</name>
    <name type="common">Red wild einkorn</name>
    <name type="synonym">Crithodium urartu</name>
    <dbReference type="NCBI Taxonomy" id="4572"/>
    <lineage>
        <taxon>Eukaryota</taxon>
        <taxon>Viridiplantae</taxon>
        <taxon>Streptophyta</taxon>
        <taxon>Embryophyta</taxon>
        <taxon>Tracheophyta</taxon>
        <taxon>Spermatophyta</taxon>
        <taxon>Magnoliopsida</taxon>
        <taxon>Liliopsida</taxon>
        <taxon>Poales</taxon>
        <taxon>Poaceae</taxon>
        <taxon>BOP clade</taxon>
        <taxon>Pooideae</taxon>
        <taxon>Triticodae</taxon>
        <taxon>Triticeae</taxon>
        <taxon>Triticinae</taxon>
        <taxon>Triticum</taxon>
    </lineage>
</organism>
<dbReference type="Proteomes" id="UP000015106">
    <property type="component" value="Chromosome 6"/>
</dbReference>
<dbReference type="EnsemblPlants" id="TuG1812G0600001861.01.T02">
    <property type="protein sequence ID" value="TuG1812G0600001861.01.T02"/>
    <property type="gene ID" value="TuG1812G0600001861.01"/>
</dbReference>
<accession>A0A8R7QSA7</accession>
<dbReference type="AlphaFoldDB" id="A0A8R7QSA7"/>
<dbReference type="Gramene" id="TuG1812G0600001861.01.T01">
    <property type="protein sequence ID" value="TuG1812G0600001861.01.T01"/>
    <property type="gene ID" value="TuG1812G0600001861.01"/>
</dbReference>
<proteinExistence type="predicted"/>
<dbReference type="EnsemblPlants" id="TuG1812G0600001861.01.T06">
    <property type="protein sequence ID" value="TuG1812G0600001861.01.T06"/>
    <property type="gene ID" value="TuG1812G0600001861.01"/>
</dbReference>
<dbReference type="Gramene" id="TuG1812G0600001861.01.T02">
    <property type="protein sequence ID" value="TuG1812G0600001861.01.T02"/>
    <property type="gene ID" value="TuG1812G0600001861.01"/>
</dbReference>